<keyword evidence="4" id="KW-1185">Reference proteome</keyword>
<evidence type="ECO:0000313" key="3">
    <source>
        <dbReference type="EnsemblMetazoa" id="G21514.1:cds"/>
    </source>
</evidence>
<feature type="chain" id="PRO_5036461137" evidence="2">
    <location>
        <begin position="20"/>
        <end position="181"/>
    </location>
</feature>
<evidence type="ECO:0000256" key="2">
    <source>
        <dbReference type="SAM" id="SignalP"/>
    </source>
</evidence>
<reference evidence="3" key="1">
    <citation type="submission" date="2022-08" db="UniProtKB">
        <authorList>
            <consortium name="EnsemblMetazoa"/>
        </authorList>
    </citation>
    <scope>IDENTIFICATION</scope>
    <source>
        <strain evidence="3">05x7-T-G4-1.051#20</strain>
    </source>
</reference>
<sequence>MDSHGIVIVLLPFLAYTETSVTSECFNNKTGVNGCCQDYRNVSGKCEACIGSWGVECRNNCTPFFYGFGCRQRCNCSNRQTCDPKEGCIGSFKAPLSTTPDLDLDDSTNTEASLLVASGLLILLLLCVLLIGYKKMKKQSEPIQRCAGQKVIYDDLNVSRIVDNGGEYDIPACIDNSNKTD</sequence>
<name>A0A8W8JZS7_MAGGI</name>
<proteinExistence type="predicted"/>
<protein>
    <submittedName>
        <fullName evidence="3">Uncharacterized protein</fullName>
    </submittedName>
</protein>
<feature type="transmembrane region" description="Helical" evidence="1">
    <location>
        <begin position="112"/>
        <end position="133"/>
    </location>
</feature>
<dbReference type="EnsemblMetazoa" id="G21514.1">
    <property type="protein sequence ID" value="G21514.1:cds"/>
    <property type="gene ID" value="G21514"/>
</dbReference>
<dbReference type="Proteomes" id="UP000005408">
    <property type="component" value="Unassembled WGS sequence"/>
</dbReference>
<dbReference type="AlphaFoldDB" id="A0A8W8JZS7"/>
<dbReference type="Gene3D" id="2.170.300.10">
    <property type="entry name" value="Tie2 ligand-binding domain superfamily"/>
    <property type="match status" value="1"/>
</dbReference>
<keyword evidence="2" id="KW-0732">Signal</keyword>
<evidence type="ECO:0000256" key="1">
    <source>
        <dbReference type="SAM" id="Phobius"/>
    </source>
</evidence>
<keyword evidence="1" id="KW-0812">Transmembrane</keyword>
<evidence type="ECO:0000313" key="4">
    <source>
        <dbReference type="Proteomes" id="UP000005408"/>
    </source>
</evidence>
<keyword evidence="1" id="KW-0472">Membrane</keyword>
<feature type="signal peptide" evidence="2">
    <location>
        <begin position="1"/>
        <end position="19"/>
    </location>
</feature>
<keyword evidence="1" id="KW-1133">Transmembrane helix</keyword>
<accession>A0A8W8JZS7</accession>
<organism evidence="3 4">
    <name type="scientific">Magallana gigas</name>
    <name type="common">Pacific oyster</name>
    <name type="synonym">Crassostrea gigas</name>
    <dbReference type="NCBI Taxonomy" id="29159"/>
    <lineage>
        <taxon>Eukaryota</taxon>
        <taxon>Metazoa</taxon>
        <taxon>Spiralia</taxon>
        <taxon>Lophotrochozoa</taxon>
        <taxon>Mollusca</taxon>
        <taxon>Bivalvia</taxon>
        <taxon>Autobranchia</taxon>
        <taxon>Pteriomorphia</taxon>
        <taxon>Ostreida</taxon>
        <taxon>Ostreoidea</taxon>
        <taxon>Ostreidae</taxon>
        <taxon>Magallana</taxon>
    </lineage>
</organism>